<feature type="transmembrane region" description="Helical" evidence="1">
    <location>
        <begin position="617"/>
        <end position="635"/>
    </location>
</feature>
<feature type="transmembrane region" description="Helical" evidence="1">
    <location>
        <begin position="323"/>
        <end position="341"/>
    </location>
</feature>
<feature type="transmembrane region" description="Helical" evidence="1">
    <location>
        <begin position="242"/>
        <end position="259"/>
    </location>
</feature>
<comment type="caution">
    <text evidence="2">The sequence shown here is derived from an EMBL/GenBank/DDBJ whole genome shotgun (WGS) entry which is preliminary data.</text>
</comment>
<dbReference type="Proteomes" id="UP000003688">
    <property type="component" value="Unassembled WGS sequence"/>
</dbReference>
<evidence type="ECO:0000313" key="3">
    <source>
        <dbReference type="Proteomes" id="UP000003688"/>
    </source>
</evidence>
<feature type="transmembrane region" description="Helical" evidence="1">
    <location>
        <begin position="176"/>
        <end position="194"/>
    </location>
</feature>
<name>B9XED6_PEDPL</name>
<evidence type="ECO:0008006" key="4">
    <source>
        <dbReference type="Google" id="ProtNLM"/>
    </source>
</evidence>
<keyword evidence="1" id="KW-0472">Membrane</keyword>
<dbReference type="OrthoDB" id="177982at2"/>
<evidence type="ECO:0000256" key="1">
    <source>
        <dbReference type="SAM" id="Phobius"/>
    </source>
</evidence>
<gene>
    <name evidence="2" type="ORF">Cflav_PD4690</name>
</gene>
<feature type="transmembrane region" description="Helical" evidence="1">
    <location>
        <begin position="353"/>
        <end position="372"/>
    </location>
</feature>
<dbReference type="AlphaFoldDB" id="B9XED6"/>
<dbReference type="RefSeq" id="WP_007414184.1">
    <property type="nucleotide sequence ID" value="NZ_ABOX02000008.1"/>
</dbReference>
<sequence length="654" mass="73442">MSSSFTNPITAEAPARAELKPATSPQPKLTRHLQSHIGWVMSLFLVGLGVKLGLICRFATSLPFFDQWGAEAGRLYSPYFQGHIPFENWFKAHNEHRLFFTRIYDFALLLLNGQWDSRLQMAGNALIHCGAIAGLGWLLAHLMGKKTWPYIWLPLALALVLPFAWENTLAGFQSQFYFLMLFSMLTIWLLSLSEPLSRRWWLGVAAAIASLFTTAAGMLACAAVAALVVLEILKVRRIQRRHVLTLAVCFAIGIAGLLLKKDVPSTAVLKANSLHFFFMALGRNFTWPRIWLFDESTWHLLPLFVLGWMYFRSSRKDAAADRMILGMGVWVILQCLATAYARGVNGSAPASRYMDSNSFIMIAGALSIIRLLTAYRQTMWFTTLFAVVTISYIWIKLFAGGLWELSVAGWNHDIPERVYSQRMWLKTTRAFLATDDLHALQGKRFMEIAYPDPEKLATFLRDPHVRRILPTCVRESLKVSQIEMGDHPFLQMTNAANLTDTPAGPYWISPALGTSGKFESLPIAPGALPYLEIPVAGYLAAPGASLELLDLSTSRIIRVQPPRTGAENWQSVFVKAPAGKFKILATSSPDNWFAFKEPRELGRFSYWTMLLLGAWKWVLWLGLGCLVLNLLLLMLPRRLDSSATNQDRLQAPAP</sequence>
<accession>B9XED6</accession>
<feature type="transmembrane region" description="Helical" evidence="1">
    <location>
        <begin position="125"/>
        <end position="144"/>
    </location>
</feature>
<protein>
    <recommendedName>
        <fullName evidence="4">Glycosyltransferase RgtA/B/C/D-like domain-containing protein</fullName>
    </recommendedName>
</protein>
<feature type="transmembrane region" description="Helical" evidence="1">
    <location>
        <begin position="290"/>
        <end position="311"/>
    </location>
</feature>
<organism evidence="2 3">
    <name type="scientific">Pedosphaera parvula (strain Ellin514)</name>
    <dbReference type="NCBI Taxonomy" id="320771"/>
    <lineage>
        <taxon>Bacteria</taxon>
        <taxon>Pseudomonadati</taxon>
        <taxon>Verrucomicrobiota</taxon>
        <taxon>Pedosphaerae</taxon>
        <taxon>Pedosphaerales</taxon>
        <taxon>Pedosphaeraceae</taxon>
        <taxon>Pedosphaera</taxon>
    </lineage>
</organism>
<proteinExistence type="predicted"/>
<feature type="transmembrane region" description="Helical" evidence="1">
    <location>
        <begin position="150"/>
        <end position="169"/>
    </location>
</feature>
<keyword evidence="1" id="KW-0812">Transmembrane</keyword>
<evidence type="ECO:0000313" key="2">
    <source>
        <dbReference type="EMBL" id="EEF61650.1"/>
    </source>
</evidence>
<keyword evidence="1" id="KW-1133">Transmembrane helix</keyword>
<keyword evidence="3" id="KW-1185">Reference proteome</keyword>
<feature type="transmembrane region" description="Helical" evidence="1">
    <location>
        <begin position="200"/>
        <end position="230"/>
    </location>
</feature>
<dbReference type="STRING" id="320771.Cflav_PD4690"/>
<dbReference type="EMBL" id="ABOX02000008">
    <property type="protein sequence ID" value="EEF61650.1"/>
    <property type="molecule type" value="Genomic_DNA"/>
</dbReference>
<feature type="transmembrane region" description="Helical" evidence="1">
    <location>
        <begin position="37"/>
        <end position="56"/>
    </location>
</feature>
<reference evidence="2 3" key="1">
    <citation type="journal article" date="2011" name="J. Bacteriol.">
        <title>Genome sequence of 'Pedosphaera parvula' Ellin514, an aerobic Verrucomicrobial isolate from pasture soil.</title>
        <authorList>
            <person name="Kant R."/>
            <person name="van Passel M.W."/>
            <person name="Sangwan P."/>
            <person name="Palva A."/>
            <person name="Lucas S."/>
            <person name="Copeland A."/>
            <person name="Lapidus A."/>
            <person name="Glavina Del Rio T."/>
            <person name="Dalin E."/>
            <person name="Tice H."/>
            <person name="Bruce D."/>
            <person name="Goodwin L."/>
            <person name="Pitluck S."/>
            <person name="Chertkov O."/>
            <person name="Larimer F.W."/>
            <person name="Land M.L."/>
            <person name="Hauser L."/>
            <person name="Brettin T.S."/>
            <person name="Detter J.C."/>
            <person name="Han S."/>
            <person name="de Vos W.M."/>
            <person name="Janssen P.H."/>
            <person name="Smidt H."/>
        </authorList>
    </citation>
    <scope>NUCLEOTIDE SEQUENCE [LARGE SCALE GENOMIC DNA]</scope>
    <source>
        <strain evidence="2 3">Ellin514</strain>
    </source>
</reference>
<feature type="transmembrane region" description="Helical" evidence="1">
    <location>
        <begin position="379"/>
        <end position="403"/>
    </location>
</feature>